<reference evidence="2" key="2">
    <citation type="submission" date="2020-09" db="EMBL/GenBank/DDBJ databases">
        <authorList>
            <person name="Sun Q."/>
            <person name="Ohkuma M."/>
        </authorList>
    </citation>
    <scope>NUCLEOTIDE SEQUENCE</scope>
    <source>
        <strain evidence="2">JCM 4784</strain>
    </source>
</reference>
<dbReference type="RefSeq" id="WP_190140319.1">
    <property type="nucleotide sequence ID" value="NZ_BNBT01000209.1"/>
</dbReference>
<gene>
    <name evidence="2" type="ORF">GCM10018785_71040</name>
</gene>
<evidence type="ECO:0000313" key="2">
    <source>
        <dbReference type="EMBL" id="GHE95694.1"/>
    </source>
</evidence>
<feature type="transmembrane region" description="Helical" evidence="1">
    <location>
        <begin position="14"/>
        <end position="36"/>
    </location>
</feature>
<evidence type="ECO:0000313" key="3">
    <source>
        <dbReference type="Proteomes" id="UP000608024"/>
    </source>
</evidence>
<dbReference type="Proteomes" id="UP000608024">
    <property type="component" value="Unassembled WGS sequence"/>
</dbReference>
<dbReference type="AlphaFoldDB" id="A0A919DZ28"/>
<proteinExistence type="predicted"/>
<organism evidence="2 3">
    <name type="scientific">Streptomyces longispororuber</name>
    <dbReference type="NCBI Taxonomy" id="68230"/>
    <lineage>
        <taxon>Bacteria</taxon>
        <taxon>Bacillati</taxon>
        <taxon>Actinomycetota</taxon>
        <taxon>Actinomycetes</taxon>
        <taxon>Kitasatosporales</taxon>
        <taxon>Streptomycetaceae</taxon>
        <taxon>Streptomyces</taxon>
    </lineage>
</organism>
<evidence type="ECO:0000256" key="1">
    <source>
        <dbReference type="SAM" id="Phobius"/>
    </source>
</evidence>
<accession>A0A919DZ28</accession>
<reference evidence="2" key="1">
    <citation type="journal article" date="2014" name="Int. J. Syst. Evol. Microbiol.">
        <title>Complete genome sequence of Corynebacterium casei LMG S-19264T (=DSM 44701T), isolated from a smear-ripened cheese.</title>
        <authorList>
            <consortium name="US DOE Joint Genome Institute (JGI-PGF)"/>
            <person name="Walter F."/>
            <person name="Albersmeier A."/>
            <person name="Kalinowski J."/>
            <person name="Ruckert C."/>
        </authorList>
    </citation>
    <scope>NUCLEOTIDE SEQUENCE</scope>
    <source>
        <strain evidence="2">JCM 4784</strain>
    </source>
</reference>
<name>A0A919DZ28_9ACTN</name>
<dbReference type="EMBL" id="BNBT01000209">
    <property type="protein sequence ID" value="GHE95694.1"/>
    <property type="molecule type" value="Genomic_DNA"/>
</dbReference>
<keyword evidence="1" id="KW-0812">Transmembrane</keyword>
<protein>
    <submittedName>
        <fullName evidence="2">Uncharacterized protein</fullName>
    </submittedName>
</protein>
<feature type="transmembrane region" description="Helical" evidence="1">
    <location>
        <begin position="64"/>
        <end position="82"/>
    </location>
</feature>
<feature type="transmembrane region" description="Helical" evidence="1">
    <location>
        <begin position="146"/>
        <end position="164"/>
    </location>
</feature>
<keyword evidence="1" id="KW-1133">Transmembrane helix</keyword>
<keyword evidence="1" id="KW-0472">Membrane</keyword>
<comment type="caution">
    <text evidence="2">The sequence shown here is derived from an EMBL/GenBank/DDBJ whole genome shotgun (WGS) entry which is preliminary data.</text>
</comment>
<keyword evidence="3" id="KW-1185">Reference proteome</keyword>
<sequence length="187" mass="19085">MSPETTGTVAEHNVVSLMGIVLIALIAVTAALAYAWTTATRHPRRAPAPPAPAPARLTPSRLTASLRATAALLAAGAAALYAHGAVRLLGLDITEHDQACRAAVGAARVPRLDGYEATYVPLRLGCRVAGDGTYTAGVPAWLNPSAAGLALTAAACAAAAALTTPGPRRACTRRARSRVRAPGRTRP</sequence>